<dbReference type="EMBL" id="JAIWYP010000001">
    <property type="protein sequence ID" value="KAH3883652.1"/>
    <property type="molecule type" value="Genomic_DNA"/>
</dbReference>
<reference evidence="1" key="2">
    <citation type="submission" date="2020-11" db="EMBL/GenBank/DDBJ databases">
        <authorList>
            <person name="McCartney M.A."/>
            <person name="Auch B."/>
            <person name="Kono T."/>
            <person name="Mallez S."/>
            <person name="Becker A."/>
            <person name="Gohl D.M."/>
            <person name="Silverstein K.A.T."/>
            <person name="Koren S."/>
            <person name="Bechman K.B."/>
            <person name="Herman A."/>
            <person name="Abrahante J.E."/>
            <person name="Garbe J."/>
        </authorList>
    </citation>
    <scope>NUCLEOTIDE SEQUENCE</scope>
    <source>
        <strain evidence="1">Duluth1</strain>
        <tissue evidence="1">Whole animal</tissue>
    </source>
</reference>
<keyword evidence="2" id="KW-1185">Reference proteome</keyword>
<dbReference type="Proteomes" id="UP000828390">
    <property type="component" value="Unassembled WGS sequence"/>
</dbReference>
<organism evidence="1 2">
    <name type="scientific">Dreissena polymorpha</name>
    <name type="common">Zebra mussel</name>
    <name type="synonym">Mytilus polymorpha</name>
    <dbReference type="NCBI Taxonomy" id="45954"/>
    <lineage>
        <taxon>Eukaryota</taxon>
        <taxon>Metazoa</taxon>
        <taxon>Spiralia</taxon>
        <taxon>Lophotrochozoa</taxon>
        <taxon>Mollusca</taxon>
        <taxon>Bivalvia</taxon>
        <taxon>Autobranchia</taxon>
        <taxon>Heteroconchia</taxon>
        <taxon>Euheterodonta</taxon>
        <taxon>Imparidentia</taxon>
        <taxon>Neoheterodontei</taxon>
        <taxon>Myida</taxon>
        <taxon>Dreissenoidea</taxon>
        <taxon>Dreissenidae</taxon>
        <taxon>Dreissena</taxon>
    </lineage>
</organism>
<evidence type="ECO:0000313" key="1">
    <source>
        <dbReference type="EMBL" id="KAH3883652.1"/>
    </source>
</evidence>
<name>A0A9D4RYV8_DREPO</name>
<comment type="caution">
    <text evidence="1">The sequence shown here is derived from an EMBL/GenBank/DDBJ whole genome shotgun (WGS) entry which is preliminary data.</text>
</comment>
<gene>
    <name evidence="1" type="ORF">DPMN_007612</name>
</gene>
<sequence length="77" mass="8831">MDAVFRSSSLCRSVDVSGKLRPKLWTVALSQGNDRYMKYFKLWIAKALRASGWGGGRQREDCKIQATFDSRHRSCVF</sequence>
<reference evidence="1" key="1">
    <citation type="journal article" date="2019" name="bioRxiv">
        <title>The Genome of the Zebra Mussel, Dreissena polymorpha: A Resource for Invasive Species Research.</title>
        <authorList>
            <person name="McCartney M.A."/>
            <person name="Auch B."/>
            <person name="Kono T."/>
            <person name="Mallez S."/>
            <person name="Zhang Y."/>
            <person name="Obille A."/>
            <person name="Becker A."/>
            <person name="Abrahante J.E."/>
            <person name="Garbe J."/>
            <person name="Badalamenti J.P."/>
            <person name="Herman A."/>
            <person name="Mangelson H."/>
            <person name="Liachko I."/>
            <person name="Sullivan S."/>
            <person name="Sone E.D."/>
            <person name="Koren S."/>
            <person name="Silverstein K.A.T."/>
            <person name="Beckman K.B."/>
            <person name="Gohl D.M."/>
        </authorList>
    </citation>
    <scope>NUCLEOTIDE SEQUENCE</scope>
    <source>
        <strain evidence="1">Duluth1</strain>
        <tissue evidence="1">Whole animal</tissue>
    </source>
</reference>
<evidence type="ECO:0000313" key="2">
    <source>
        <dbReference type="Proteomes" id="UP000828390"/>
    </source>
</evidence>
<accession>A0A9D4RYV8</accession>
<dbReference type="AlphaFoldDB" id="A0A9D4RYV8"/>
<proteinExistence type="predicted"/>
<protein>
    <submittedName>
        <fullName evidence="1">Uncharacterized protein</fullName>
    </submittedName>
</protein>